<dbReference type="Pfam" id="PF00931">
    <property type="entry name" value="NB-ARC"/>
    <property type="match status" value="1"/>
</dbReference>
<dbReference type="Gene3D" id="3.40.50.10140">
    <property type="entry name" value="Toll/interleukin-1 receptor homology (TIR) domain"/>
    <property type="match status" value="1"/>
</dbReference>
<accession>A0A7N2MI78</accession>
<dbReference type="InterPro" id="IPR002182">
    <property type="entry name" value="NB-ARC"/>
</dbReference>
<dbReference type="Pfam" id="PF01582">
    <property type="entry name" value="TIR"/>
    <property type="match status" value="1"/>
</dbReference>
<dbReference type="EMBL" id="LRBV02000009">
    <property type="status" value="NOT_ANNOTATED_CDS"/>
    <property type="molecule type" value="Genomic_DNA"/>
</dbReference>
<dbReference type="PRINTS" id="PR00364">
    <property type="entry name" value="DISEASERSIST"/>
</dbReference>
<dbReference type="Pfam" id="PF20160">
    <property type="entry name" value="C-JID"/>
    <property type="match status" value="1"/>
</dbReference>
<protein>
    <recommendedName>
        <fullName evidence="1">ADP-ribosyl cyclase/cyclic ADP-ribose hydrolase</fullName>
        <ecNumber evidence="1">3.2.2.6</ecNumber>
    </recommendedName>
</protein>
<dbReference type="OMA" id="CHQSEEC"/>
<dbReference type="PANTHER" id="PTHR11017">
    <property type="entry name" value="LEUCINE-RICH REPEAT-CONTAINING PROTEIN"/>
    <property type="match status" value="1"/>
</dbReference>
<feature type="domain" description="NB-ARC" evidence="7">
    <location>
        <begin position="116"/>
        <end position="218"/>
    </location>
</feature>
<dbReference type="InterPro" id="IPR027417">
    <property type="entry name" value="P-loop_NTPase"/>
</dbReference>
<dbReference type="SUPFAM" id="SSF52540">
    <property type="entry name" value="P-loop containing nucleoside triphosphate hydrolases"/>
    <property type="match status" value="1"/>
</dbReference>
<reference evidence="10 11" key="1">
    <citation type="journal article" date="2016" name="G3 (Bethesda)">
        <title>First Draft Assembly and Annotation of the Genome of a California Endemic Oak Quercus lobata Nee (Fagaceae).</title>
        <authorList>
            <person name="Sork V.L."/>
            <person name="Fitz-Gibbon S.T."/>
            <person name="Puiu D."/>
            <person name="Crepeau M."/>
            <person name="Gugger P.F."/>
            <person name="Sherman R."/>
            <person name="Stevens K."/>
            <person name="Langley C.H."/>
            <person name="Pellegrini M."/>
            <person name="Salzberg S.L."/>
        </authorList>
    </citation>
    <scope>NUCLEOTIDE SEQUENCE [LARGE SCALE GENOMIC DNA]</scope>
    <source>
        <strain evidence="10 11">cv. SW786</strain>
    </source>
</reference>
<dbReference type="EC" id="3.2.2.6" evidence="1"/>
<keyword evidence="5" id="KW-0520">NAD</keyword>
<keyword evidence="4" id="KW-0378">Hydrolase</keyword>
<dbReference type="GO" id="GO:0007165">
    <property type="term" value="P:signal transduction"/>
    <property type="evidence" value="ECO:0007669"/>
    <property type="project" value="InterPro"/>
</dbReference>
<name>A0A7N2MI78_QUELO</name>
<evidence type="ECO:0000256" key="2">
    <source>
        <dbReference type="ARBA" id="ARBA00022614"/>
    </source>
</evidence>
<keyword evidence="3" id="KW-0677">Repeat</keyword>
<evidence type="ECO:0000256" key="5">
    <source>
        <dbReference type="ARBA" id="ARBA00023027"/>
    </source>
</evidence>
<dbReference type="Gramene" id="QL09p002315:mrna">
    <property type="protein sequence ID" value="QL09p002315:mrna"/>
    <property type="gene ID" value="QL09p002315"/>
</dbReference>
<evidence type="ECO:0000256" key="3">
    <source>
        <dbReference type="ARBA" id="ARBA00022737"/>
    </source>
</evidence>
<dbReference type="InterPro" id="IPR000157">
    <property type="entry name" value="TIR_dom"/>
</dbReference>
<evidence type="ECO:0000313" key="11">
    <source>
        <dbReference type="Proteomes" id="UP000594261"/>
    </source>
</evidence>
<proteinExistence type="predicted"/>
<dbReference type="EnsemblPlants" id="QL09p002315:mrna">
    <property type="protein sequence ID" value="QL09p002315:mrna"/>
    <property type="gene ID" value="QL09p002315"/>
</dbReference>
<dbReference type="GO" id="GO:0006952">
    <property type="term" value="P:defense response"/>
    <property type="evidence" value="ECO:0007669"/>
    <property type="project" value="InterPro"/>
</dbReference>
<sequence>MKCKRESSPSPSSSLTRQWKYDVFLSFRGTFKQAFIDHQKRFKDNIEKVETWRATLREVVDISGWHLQNRHEAEFIQDIVKEMMEKLSSKSSSITKNFAGMESTIAKMIPLYLGFENNVYMIGIHGMGGLGKTTLARIVYDEFHSHFEGSSFIANVGEDSQKYGLPRLQKQLLVDILKDKEINIRNVYGVDMIKKRLCHKKVLLVIDNVNHLDQLEKLAGEKNWLGNSMSIKLSPNWCNSRCMGFALCALIEARKDCCFGELDIKARDRALGDMHHSQYASKTFFAKLHLTDHIWILYLSRDDWFAIVGNDVCSQIEVVFFEYHSLFEKVQKCGFGLVYEQDKEESNQAITQCSSSRVITYEGWDGVHHGFDISTSSCDDYSDIEPKESDLFSYNGSKHGLAHVP</sequence>
<comment type="catalytic activity">
    <reaction evidence="6">
        <text>NAD(+) + H2O = ADP-D-ribose + nicotinamide + H(+)</text>
        <dbReference type="Rhea" id="RHEA:16301"/>
        <dbReference type="ChEBI" id="CHEBI:15377"/>
        <dbReference type="ChEBI" id="CHEBI:15378"/>
        <dbReference type="ChEBI" id="CHEBI:17154"/>
        <dbReference type="ChEBI" id="CHEBI:57540"/>
        <dbReference type="ChEBI" id="CHEBI:57967"/>
        <dbReference type="EC" id="3.2.2.6"/>
    </reaction>
    <physiologicalReaction direction="left-to-right" evidence="6">
        <dbReference type="Rhea" id="RHEA:16302"/>
    </physiologicalReaction>
</comment>
<dbReference type="GO" id="GO:0043531">
    <property type="term" value="F:ADP binding"/>
    <property type="evidence" value="ECO:0007669"/>
    <property type="project" value="InterPro"/>
</dbReference>
<keyword evidence="11" id="KW-1185">Reference proteome</keyword>
<dbReference type="InterPro" id="IPR045344">
    <property type="entry name" value="C-JID"/>
</dbReference>
<feature type="domain" description="C-JID" evidence="9">
    <location>
        <begin position="226"/>
        <end position="344"/>
    </location>
</feature>
<organism evidence="10 11">
    <name type="scientific">Quercus lobata</name>
    <name type="common">Valley oak</name>
    <dbReference type="NCBI Taxonomy" id="97700"/>
    <lineage>
        <taxon>Eukaryota</taxon>
        <taxon>Viridiplantae</taxon>
        <taxon>Streptophyta</taxon>
        <taxon>Embryophyta</taxon>
        <taxon>Tracheophyta</taxon>
        <taxon>Spermatophyta</taxon>
        <taxon>Magnoliopsida</taxon>
        <taxon>eudicotyledons</taxon>
        <taxon>Gunneridae</taxon>
        <taxon>Pentapetalae</taxon>
        <taxon>rosids</taxon>
        <taxon>fabids</taxon>
        <taxon>Fagales</taxon>
        <taxon>Fagaceae</taxon>
        <taxon>Quercus</taxon>
    </lineage>
</organism>
<reference evidence="10" key="2">
    <citation type="submission" date="2021-01" db="UniProtKB">
        <authorList>
            <consortium name="EnsemblPlants"/>
        </authorList>
    </citation>
    <scope>IDENTIFICATION</scope>
</reference>
<dbReference type="Gene3D" id="3.40.50.300">
    <property type="entry name" value="P-loop containing nucleotide triphosphate hydrolases"/>
    <property type="match status" value="1"/>
</dbReference>
<dbReference type="InterPro" id="IPR035897">
    <property type="entry name" value="Toll_tir_struct_dom_sf"/>
</dbReference>
<evidence type="ECO:0000256" key="4">
    <source>
        <dbReference type="ARBA" id="ARBA00022801"/>
    </source>
</evidence>
<dbReference type="AlphaFoldDB" id="A0A7N2MI78"/>
<dbReference type="GO" id="GO:0061809">
    <property type="term" value="F:NAD+ nucleosidase activity, cyclic ADP-ribose generating"/>
    <property type="evidence" value="ECO:0007669"/>
    <property type="project" value="UniProtKB-EC"/>
</dbReference>
<dbReference type="InterPro" id="IPR044974">
    <property type="entry name" value="Disease_R_plants"/>
</dbReference>
<feature type="domain" description="TIR" evidence="8">
    <location>
        <begin position="28"/>
        <end position="95"/>
    </location>
</feature>
<evidence type="ECO:0000313" key="10">
    <source>
        <dbReference type="EnsemblPlants" id="QL09p002315:mrna"/>
    </source>
</evidence>
<dbReference type="Proteomes" id="UP000594261">
    <property type="component" value="Chromosome 9"/>
</dbReference>
<evidence type="ECO:0000259" key="9">
    <source>
        <dbReference type="Pfam" id="PF20160"/>
    </source>
</evidence>
<evidence type="ECO:0000259" key="7">
    <source>
        <dbReference type="Pfam" id="PF00931"/>
    </source>
</evidence>
<dbReference type="InParanoid" id="A0A7N2MI78"/>
<evidence type="ECO:0000259" key="8">
    <source>
        <dbReference type="Pfam" id="PF01582"/>
    </source>
</evidence>
<keyword evidence="2" id="KW-0433">Leucine-rich repeat</keyword>
<evidence type="ECO:0000256" key="6">
    <source>
        <dbReference type="ARBA" id="ARBA00047304"/>
    </source>
</evidence>
<dbReference type="PANTHER" id="PTHR11017:SF573">
    <property type="entry name" value="ADP-RIBOSYL CYCLASE_CYCLIC ADP-RIBOSE HYDROLASE"/>
    <property type="match status" value="1"/>
</dbReference>
<evidence type="ECO:0000256" key="1">
    <source>
        <dbReference type="ARBA" id="ARBA00011982"/>
    </source>
</evidence>